<reference evidence="1 2" key="1">
    <citation type="submission" date="2021-06" db="EMBL/GenBank/DDBJ databases">
        <title>Actinomycetes sequencing.</title>
        <authorList>
            <person name="Shan Q."/>
        </authorList>
    </citation>
    <scope>NUCLEOTIDE SEQUENCE [LARGE SCALE GENOMIC DNA]</scope>
    <source>
        <strain evidence="1 2">NEAU-G5</strain>
    </source>
</reference>
<evidence type="ECO:0000313" key="2">
    <source>
        <dbReference type="Proteomes" id="UP000733379"/>
    </source>
</evidence>
<name>A0ABS6B247_9NOCA</name>
<sequence length="70" mass="7502">MDDLTVTRAISDFDKAVVELLRASGWLHHVHNSASGAPAAAPELLAAAKDRLEAITLQPGVFDHLYHEAA</sequence>
<protein>
    <submittedName>
        <fullName evidence="1">Uncharacterized protein</fullName>
    </submittedName>
</protein>
<proteinExistence type="predicted"/>
<keyword evidence="2" id="KW-1185">Reference proteome</keyword>
<dbReference type="EMBL" id="JAHKNI010000007">
    <property type="protein sequence ID" value="MBU3064372.1"/>
    <property type="molecule type" value="Genomic_DNA"/>
</dbReference>
<evidence type="ECO:0000313" key="1">
    <source>
        <dbReference type="EMBL" id="MBU3064372.1"/>
    </source>
</evidence>
<dbReference type="RefSeq" id="WP_215919490.1">
    <property type="nucleotide sequence ID" value="NZ_JAHKNI010000007.1"/>
</dbReference>
<comment type="caution">
    <text evidence="1">The sequence shown here is derived from an EMBL/GenBank/DDBJ whole genome shotgun (WGS) entry which is preliminary data.</text>
</comment>
<accession>A0ABS6B247</accession>
<dbReference type="Proteomes" id="UP000733379">
    <property type="component" value="Unassembled WGS sequence"/>
</dbReference>
<organism evidence="1 2">
    <name type="scientific">Nocardia albiluteola</name>
    <dbReference type="NCBI Taxonomy" id="2842303"/>
    <lineage>
        <taxon>Bacteria</taxon>
        <taxon>Bacillati</taxon>
        <taxon>Actinomycetota</taxon>
        <taxon>Actinomycetes</taxon>
        <taxon>Mycobacteriales</taxon>
        <taxon>Nocardiaceae</taxon>
        <taxon>Nocardia</taxon>
    </lineage>
</organism>
<gene>
    <name evidence="1" type="ORF">KO481_22920</name>
</gene>